<dbReference type="OrthoDB" id="4499616at2759"/>
<comment type="caution">
    <text evidence="1">The sequence shown here is derived from an EMBL/GenBank/DDBJ whole genome shotgun (WGS) entry which is preliminary data.</text>
</comment>
<dbReference type="RefSeq" id="XP_056511302.1">
    <property type="nucleotide sequence ID" value="XM_056655689.1"/>
</dbReference>
<reference evidence="1" key="2">
    <citation type="journal article" date="2023" name="IMA Fungus">
        <title>Comparative genomic study of the Penicillium genus elucidates a diverse pangenome and 15 lateral gene transfer events.</title>
        <authorList>
            <person name="Petersen C."/>
            <person name="Sorensen T."/>
            <person name="Nielsen M.R."/>
            <person name="Sondergaard T.E."/>
            <person name="Sorensen J.L."/>
            <person name="Fitzpatrick D.A."/>
            <person name="Frisvad J.C."/>
            <person name="Nielsen K.L."/>
        </authorList>
    </citation>
    <scope>NUCLEOTIDE SEQUENCE</scope>
    <source>
        <strain evidence="1">IBT 34128</strain>
    </source>
</reference>
<keyword evidence="2" id="KW-1185">Reference proteome</keyword>
<accession>A0A9W9F8W0</accession>
<evidence type="ECO:0000313" key="1">
    <source>
        <dbReference type="EMBL" id="KAJ5095751.1"/>
    </source>
</evidence>
<dbReference type="Proteomes" id="UP001141434">
    <property type="component" value="Unassembled WGS sequence"/>
</dbReference>
<dbReference type="AlphaFoldDB" id="A0A9W9F8W0"/>
<sequence length="182" mass="20596">MTTYLSNHAIKQEMELIRLRPGDPESTQYGLWNAILGLQFPVSQGFITRPQDRHSSQAGAYGFSDLHTYHYRGTATHATKFLIVQCKRPSASTQSSVWRQAVDQLDEYLSNTHGTRRPANRTPVYGIVAIGLKLRVYKYDDVNQGVLNWAPRGSGVKGGTMLNLDKDATKVQWILNHIYHNH</sequence>
<evidence type="ECO:0000313" key="2">
    <source>
        <dbReference type="Proteomes" id="UP001141434"/>
    </source>
</evidence>
<dbReference type="EMBL" id="JAPMSZ010000007">
    <property type="protein sequence ID" value="KAJ5095751.1"/>
    <property type="molecule type" value="Genomic_DNA"/>
</dbReference>
<dbReference type="GeneID" id="81394857"/>
<organism evidence="1 2">
    <name type="scientific">Penicillium alfredii</name>
    <dbReference type="NCBI Taxonomy" id="1506179"/>
    <lineage>
        <taxon>Eukaryota</taxon>
        <taxon>Fungi</taxon>
        <taxon>Dikarya</taxon>
        <taxon>Ascomycota</taxon>
        <taxon>Pezizomycotina</taxon>
        <taxon>Eurotiomycetes</taxon>
        <taxon>Eurotiomycetidae</taxon>
        <taxon>Eurotiales</taxon>
        <taxon>Aspergillaceae</taxon>
        <taxon>Penicillium</taxon>
    </lineage>
</organism>
<gene>
    <name evidence="1" type="ORF">NUU61_005107</name>
</gene>
<reference evidence="1" key="1">
    <citation type="submission" date="2022-11" db="EMBL/GenBank/DDBJ databases">
        <authorList>
            <person name="Petersen C."/>
        </authorList>
    </citation>
    <scope>NUCLEOTIDE SEQUENCE</scope>
    <source>
        <strain evidence="1">IBT 34128</strain>
    </source>
</reference>
<name>A0A9W9F8W0_9EURO</name>
<proteinExistence type="predicted"/>
<protein>
    <submittedName>
        <fullName evidence="1">Uncharacterized protein</fullName>
    </submittedName>
</protein>